<dbReference type="Proteomes" id="UP000325536">
    <property type="component" value="Chromosome"/>
</dbReference>
<dbReference type="EMBL" id="CP031699">
    <property type="protein sequence ID" value="QEY24309.1"/>
    <property type="molecule type" value="Genomic_DNA"/>
</dbReference>
<accession>A0A5P3MUH1</accession>
<protein>
    <submittedName>
        <fullName evidence="1">Uncharacterized protein</fullName>
    </submittedName>
</protein>
<sequence length="62" mass="6917">MQRETIGKTANCTDYTNGTGRQTCRFSNLDLPKPSLCKGGNDVAFCAKQPYQSYLKKGRLQI</sequence>
<reference evidence="1 2" key="1">
    <citation type="submission" date="2018-08" db="EMBL/GenBank/DDBJ databases">
        <title>Neisseria animalis ATCC 49930 complete genome.</title>
        <authorList>
            <person name="Veseli I.A."/>
            <person name="Mascarenhas dos Santos A.C."/>
            <person name="Buttler R."/>
            <person name="Pombert J.-F."/>
        </authorList>
    </citation>
    <scope>NUCLEOTIDE SEQUENCE [LARGE SCALE GENOMIC DNA]</scope>
    <source>
        <strain evidence="1 2">ATCC 49930</strain>
    </source>
</reference>
<name>A0A5P3MUH1_NEIAN</name>
<evidence type="ECO:0000313" key="2">
    <source>
        <dbReference type="Proteomes" id="UP000325536"/>
    </source>
</evidence>
<evidence type="ECO:0000313" key="1">
    <source>
        <dbReference type="EMBL" id="QEY24309.1"/>
    </source>
</evidence>
<dbReference type="AlphaFoldDB" id="A0A5P3MUH1"/>
<gene>
    <name evidence="1" type="ORF">D0T90_07255</name>
</gene>
<dbReference type="KEGG" id="naq:D0T90_07255"/>
<keyword evidence="2" id="KW-1185">Reference proteome</keyword>
<organism evidence="1 2">
    <name type="scientific">Neisseria animalis</name>
    <dbReference type="NCBI Taxonomy" id="492"/>
    <lineage>
        <taxon>Bacteria</taxon>
        <taxon>Pseudomonadati</taxon>
        <taxon>Pseudomonadota</taxon>
        <taxon>Betaproteobacteria</taxon>
        <taxon>Neisseriales</taxon>
        <taxon>Neisseriaceae</taxon>
        <taxon>Neisseria</taxon>
    </lineage>
</organism>
<proteinExistence type="predicted"/>